<dbReference type="PANTHER" id="PTHR47642">
    <property type="entry name" value="ATP-DEPENDENT DNA HELICASE"/>
    <property type="match status" value="1"/>
</dbReference>
<reference evidence="2" key="1">
    <citation type="submission" date="2023-03" db="EMBL/GenBank/DDBJ databases">
        <title>Massive genome expansion in bonnet fungi (Mycena s.s.) driven by repeated elements and novel gene families across ecological guilds.</title>
        <authorList>
            <consortium name="Lawrence Berkeley National Laboratory"/>
            <person name="Harder C.B."/>
            <person name="Miyauchi S."/>
            <person name="Viragh M."/>
            <person name="Kuo A."/>
            <person name="Thoen E."/>
            <person name="Andreopoulos B."/>
            <person name="Lu D."/>
            <person name="Skrede I."/>
            <person name="Drula E."/>
            <person name="Henrissat B."/>
            <person name="Morin E."/>
            <person name="Kohler A."/>
            <person name="Barry K."/>
            <person name="LaButti K."/>
            <person name="Morin E."/>
            <person name="Salamov A."/>
            <person name="Lipzen A."/>
            <person name="Mereny Z."/>
            <person name="Hegedus B."/>
            <person name="Baldrian P."/>
            <person name="Stursova M."/>
            <person name="Weitz H."/>
            <person name="Taylor A."/>
            <person name="Grigoriev I.V."/>
            <person name="Nagy L.G."/>
            <person name="Martin F."/>
            <person name="Kauserud H."/>
        </authorList>
    </citation>
    <scope>NUCLEOTIDE SEQUENCE</scope>
    <source>
        <strain evidence="2">CBHHK067</strain>
    </source>
</reference>
<dbReference type="AlphaFoldDB" id="A0AAD7H2E1"/>
<dbReference type="InterPro" id="IPR051055">
    <property type="entry name" value="PIF1_helicase"/>
</dbReference>
<feature type="region of interest" description="Disordered" evidence="1">
    <location>
        <begin position="423"/>
        <end position="475"/>
    </location>
</feature>
<sequence>MVSCNDLQTLASQAAKARNIHDIEFGGLSVILAGDFAQLPPTGGPALYQGLVSLRVADATTEYAQNSVLGRILWHQFTNVVILRQNMRQKGQTEADMKLRTALENMRYRSWTAQDIAFLRSRVASDRPGHPRLDTVKYRNVSVITALNIHKDAINNLGAKRFAQDTGQELHEFFSIDRLSPRAVDKHKWKKCEQAHFSRVGPHLQHQLWNATPSATAKHVPGCLQLCVGMPVMIKANDATELCITKGQEAVVKGWDDNVGPNGKRVLETLFVQLVKPPRPIQIDDLPLNVVPLPRASTHITALLRDDTLVSLVRDQTMVLPNFSMTDYGAQGKSRNPNVVHLNNCRTHMAYCVALSRGHRAEETAIIQGFDENMIKGGLTGYMRQEFRELELVDPSHWHPSIRGDHMDTFYVKYDDWRPTLPDKAEPSQSVLHVNGKRKAEEDVDVERPRKSAKSGGVHPKPAVASGTHTNDYHI</sequence>
<protein>
    <recommendedName>
        <fullName evidence="4">DNA helicase</fullName>
    </recommendedName>
</protein>
<gene>
    <name evidence="2" type="ORF">B0H17DRAFT_1155407</name>
</gene>
<organism evidence="2 3">
    <name type="scientific">Mycena rosella</name>
    <name type="common">Pink bonnet</name>
    <name type="synonym">Agaricus rosellus</name>
    <dbReference type="NCBI Taxonomy" id="1033263"/>
    <lineage>
        <taxon>Eukaryota</taxon>
        <taxon>Fungi</taxon>
        <taxon>Dikarya</taxon>
        <taxon>Basidiomycota</taxon>
        <taxon>Agaricomycotina</taxon>
        <taxon>Agaricomycetes</taxon>
        <taxon>Agaricomycetidae</taxon>
        <taxon>Agaricales</taxon>
        <taxon>Marasmiineae</taxon>
        <taxon>Mycenaceae</taxon>
        <taxon>Mycena</taxon>
    </lineage>
</organism>
<comment type="caution">
    <text evidence="2">The sequence shown here is derived from an EMBL/GenBank/DDBJ whole genome shotgun (WGS) entry which is preliminary data.</text>
</comment>
<name>A0AAD7H2E1_MYCRO</name>
<dbReference type="Proteomes" id="UP001221757">
    <property type="component" value="Unassembled WGS sequence"/>
</dbReference>
<dbReference type="PANTHER" id="PTHR47642:SF6">
    <property type="entry name" value="ATP-DEPENDENT DNA HELICASE"/>
    <property type="match status" value="1"/>
</dbReference>
<feature type="compositionally biased region" description="Basic and acidic residues" evidence="1">
    <location>
        <begin position="438"/>
        <end position="450"/>
    </location>
</feature>
<keyword evidence="3" id="KW-1185">Reference proteome</keyword>
<dbReference type="InterPro" id="IPR027417">
    <property type="entry name" value="P-loop_NTPase"/>
</dbReference>
<dbReference type="SUPFAM" id="SSF52540">
    <property type="entry name" value="P-loop containing nucleoside triphosphate hydrolases"/>
    <property type="match status" value="1"/>
</dbReference>
<evidence type="ECO:0000256" key="1">
    <source>
        <dbReference type="SAM" id="MobiDB-lite"/>
    </source>
</evidence>
<dbReference type="EMBL" id="JARKIE010000001">
    <property type="protein sequence ID" value="KAJ7710362.1"/>
    <property type="molecule type" value="Genomic_DNA"/>
</dbReference>
<evidence type="ECO:0008006" key="4">
    <source>
        <dbReference type="Google" id="ProtNLM"/>
    </source>
</evidence>
<evidence type="ECO:0000313" key="2">
    <source>
        <dbReference type="EMBL" id="KAJ7710362.1"/>
    </source>
</evidence>
<evidence type="ECO:0000313" key="3">
    <source>
        <dbReference type="Proteomes" id="UP001221757"/>
    </source>
</evidence>
<proteinExistence type="predicted"/>
<accession>A0AAD7H2E1</accession>